<dbReference type="AlphaFoldDB" id="A0AAW5V133"/>
<reference evidence="2" key="1">
    <citation type="submission" date="2022-06" db="EMBL/GenBank/DDBJ databases">
        <title>Leptospira isolates from biofilms formed at urban environments.</title>
        <authorList>
            <person name="Ribeiro P.S."/>
            <person name="Sousa T."/>
            <person name="Carvalho N."/>
            <person name="Aburjaile F."/>
            <person name="Neves F."/>
            <person name="Oliveira D."/>
            <person name="Blanco L."/>
            <person name="Lima J."/>
            <person name="Costa F."/>
            <person name="Brenig B."/>
            <person name="Soares S."/>
            <person name="Ramos R."/>
            <person name="Goes-Neto A."/>
            <person name="Matiuzzi M."/>
            <person name="Azevedo V."/>
            <person name="Ristow P."/>
        </authorList>
    </citation>
    <scope>NUCLEOTIDE SEQUENCE</scope>
    <source>
        <strain evidence="2">VSF7</strain>
    </source>
</reference>
<gene>
    <name evidence="2" type="ORF">ND810_00020</name>
</gene>
<feature type="domain" description="Ysc84 actin-binding" evidence="1">
    <location>
        <begin position="132"/>
        <end position="218"/>
    </location>
</feature>
<protein>
    <submittedName>
        <fullName evidence="2">YSC84-related protein</fullName>
    </submittedName>
</protein>
<sequence>MTGKMESLKSYNFKFITKSSYASLVQESEIGKYVIILIILINNALCSSVSRTETQKNLQREEILEMAKQTREQVFQQYPKAKKAVEENCVGVAVFSNFGFKFMFMGSARGEGVLFSNSTHKPIYMRMRELQPGLGFGVQRFKIVFLFHSEAALQQFIESGWQFGGNLLATANYSKQGLDFRLGESTSSNVSMYQLSDSGAIVGISITGAKYFRDEELN</sequence>
<evidence type="ECO:0000313" key="3">
    <source>
        <dbReference type="Proteomes" id="UP001209694"/>
    </source>
</evidence>
<evidence type="ECO:0000313" key="2">
    <source>
        <dbReference type="EMBL" id="MCW7513524.1"/>
    </source>
</evidence>
<evidence type="ECO:0000259" key="1">
    <source>
        <dbReference type="Pfam" id="PF04366"/>
    </source>
</evidence>
<dbReference type="Pfam" id="PF04366">
    <property type="entry name" value="Ysc84"/>
    <property type="match status" value="1"/>
</dbReference>
<dbReference type="EMBL" id="JAMQQD010000001">
    <property type="protein sequence ID" value="MCW7513524.1"/>
    <property type="molecule type" value="Genomic_DNA"/>
</dbReference>
<proteinExistence type="predicted"/>
<name>A0AAW5V133_9LEPT</name>
<organism evidence="2 3">
    <name type="scientific">Leptospira levettii</name>
    <dbReference type="NCBI Taxonomy" id="2023178"/>
    <lineage>
        <taxon>Bacteria</taxon>
        <taxon>Pseudomonadati</taxon>
        <taxon>Spirochaetota</taxon>
        <taxon>Spirochaetia</taxon>
        <taxon>Leptospirales</taxon>
        <taxon>Leptospiraceae</taxon>
        <taxon>Leptospira</taxon>
    </lineage>
</organism>
<accession>A0AAW5V133</accession>
<comment type="caution">
    <text evidence="2">The sequence shown here is derived from an EMBL/GenBank/DDBJ whole genome shotgun (WGS) entry which is preliminary data.</text>
</comment>
<dbReference type="Proteomes" id="UP001209694">
    <property type="component" value="Unassembled WGS sequence"/>
</dbReference>
<dbReference type="RefSeq" id="WP_265355587.1">
    <property type="nucleotide sequence ID" value="NZ_JAMQPS010000001.1"/>
</dbReference>
<dbReference type="InterPro" id="IPR007461">
    <property type="entry name" value="Ysc84_actin-binding"/>
</dbReference>